<dbReference type="RefSeq" id="WP_344533714.1">
    <property type="nucleotide sequence ID" value="NZ_BAAAPE010000016.1"/>
</dbReference>
<organism evidence="2 3">
    <name type="scientific">Streptomyces albiaxialis</name>
    <dbReference type="NCBI Taxonomy" id="329523"/>
    <lineage>
        <taxon>Bacteria</taxon>
        <taxon>Bacillati</taxon>
        <taxon>Actinomycetota</taxon>
        <taxon>Actinomycetes</taxon>
        <taxon>Kitasatosporales</taxon>
        <taxon>Streptomycetaceae</taxon>
        <taxon>Streptomyces</taxon>
    </lineage>
</organism>
<evidence type="ECO:0000313" key="2">
    <source>
        <dbReference type="EMBL" id="GAA2097347.1"/>
    </source>
</evidence>
<keyword evidence="1" id="KW-0812">Transmembrane</keyword>
<evidence type="ECO:0000313" key="3">
    <source>
        <dbReference type="Proteomes" id="UP001500016"/>
    </source>
</evidence>
<dbReference type="Proteomes" id="UP001500016">
    <property type="component" value="Unassembled WGS sequence"/>
</dbReference>
<dbReference type="EMBL" id="BAAAPE010000016">
    <property type="protein sequence ID" value="GAA2097347.1"/>
    <property type="molecule type" value="Genomic_DNA"/>
</dbReference>
<feature type="transmembrane region" description="Helical" evidence="1">
    <location>
        <begin position="51"/>
        <end position="69"/>
    </location>
</feature>
<keyword evidence="1" id="KW-1133">Transmembrane helix</keyword>
<comment type="caution">
    <text evidence="2">The sequence shown here is derived from an EMBL/GenBank/DDBJ whole genome shotgun (WGS) entry which is preliminary data.</text>
</comment>
<evidence type="ECO:0000256" key="1">
    <source>
        <dbReference type="SAM" id="Phobius"/>
    </source>
</evidence>
<evidence type="ECO:0008006" key="4">
    <source>
        <dbReference type="Google" id="ProtNLM"/>
    </source>
</evidence>
<name>A0ABN2WTD7_9ACTN</name>
<reference evidence="2 3" key="1">
    <citation type="journal article" date="2019" name="Int. J. Syst. Evol. Microbiol.">
        <title>The Global Catalogue of Microorganisms (GCM) 10K type strain sequencing project: providing services to taxonomists for standard genome sequencing and annotation.</title>
        <authorList>
            <consortium name="The Broad Institute Genomics Platform"/>
            <consortium name="The Broad Institute Genome Sequencing Center for Infectious Disease"/>
            <person name="Wu L."/>
            <person name="Ma J."/>
        </authorList>
    </citation>
    <scope>NUCLEOTIDE SEQUENCE [LARGE SCALE GENOMIC DNA]</scope>
    <source>
        <strain evidence="2 3">JCM 15478</strain>
    </source>
</reference>
<dbReference type="Pfam" id="PF25637">
    <property type="entry name" value="DUF7942"/>
    <property type="match status" value="1"/>
</dbReference>
<feature type="transmembrane region" description="Helical" evidence="1">
    <location>
        <begin position="75"/>
        <end position="95"/>
    </location>
</feature>
<dbReference type="NCBIfam" id="NF046119">
    <property type="entry name" value="memb_SCO4225"/>
    <property type="match status" value="1"/>
</dbReference>
<dbReference type="InterPro" id="IPR057702">
    <property type="entry name" value="DUF7942"/>
</dbReference>
<accession>A0ABN2WTD7</accession>
<keyword evidence="1" id="KW-0472">Membrane</keyword>
<sequence>MTVNETDRPLPHVVRHALTSVFALAYLALCAGLLVWAMVVTSLDNPDASMAGVVPLFATAPVSLVLLVLPDHASMFFVAVGLGALVNALVIGWCARALGRARGGTGPRN</sequence>
<proteinExistence type="predicted"/>
<protein>
    <recommendedName>
        <fullName evidence="4">Integral membrane protein</fullName>
    </recommendedName>
</protein>
<gene>
    <name evidence="2" type="ORF">GCM10009801_67610</name>
</gene>
<keyword evidence="3" id="KW-1185">Reference proteome</keyword>
<feature type="transmembrane region" description="Helical" evidence="1">
    <location>
        <begin position="20"/>
        <end position="39"/>
    </location>
</feature>